<feature type="coiled-coil region" evidence="1">
    <location>
        <begin position="15"/>
        <end position="49"/>
    </location>
</feature>
<keyword evidence="1" id="KW-0175">Coiled coil</keyword>
<evidence type="ECO:0000313" key="3">
    <source>
        <dbReference type="Proteomes" id="UP000521358"/>
    </source>
</evidence>
<dbReference type="Proteomes" id="UP000521358">
    <property type="component" value="Unassembled WGS sequence"/>
</dbReference>
<evidence type="ECO:0000256" key="1">
    <source>
        <dbReference type="SAM" id="Coils"/>
    </source>
</evidence>
<sequence length="179" mass="20953">MKRIKEIEVYVNTKQAEKNQEINEWINKINEKNKEIDKANNDLLAAEENNDVDLYVKAKEVKRVAQDTKELFEIQKRKAQSIPFISNEEQSSLIKEVKNLLLEMNKEYYSKATELIDELGELSSESDDKWNDGNHILSLLNGESDRVDKISGLYYQIKTTPMYGIVTGRRETQTNRFFR</sequence>
<evidence type="ECO:0000313" key="2">
    <source>
        <dbReference type="EMBL" id="NKC66726.1"/>
    </source>
</evidence>
<dbReference type="RefSeq" id="WP_167806075.1">
    <property type="nucleotide sequence ID" value="NZ_JAAVMB010000001.1"/>
</dbReference>
<gene>
    <name evidence="2" type="ORF">HED35_01365</name>
</gene>
<organism evidence="2 3">
    <name type="scientific">Vagococcus fluvialis</name>
    <dbReference type="NCBI Taxonomy" id="2738"/>
    <lineage>
        <taxon>Bacteria</taxon>
        <taxon>Bacillati</taxon>
        <taxon>Bacillota</taxon>
        <taxon>Bacilli</taxon>
        <taxon>Lactobacillales</taxon>
        <taxon>Enterococcaceae</taxon>
        <taxon>Vagococcus</taxon>
    </lineage>
</organism>
<reference evidence="2 3" key="1">
    <citation type="submission" date="2020-03" db="EMBL/GenBank/DDBJ databases">
        <title>Bacterial samples isolated from urine from healthy bovine heifers (Gyr breed).</title>
        <authorList>
            <person name="Giannattasio-Ferraz S."/>
            <person name="Maskeri L."/>
            <person name="Penido A."/>
            <person name="Barbosa-Stancioli E.F."/>
            <person name="Putonti C."/>
        </authorList>
    </citation>
    <scope>NUCLEOTIDE SEQUENCE [LARGE SCALE GENOMIC DNA]</scope>
    <source>
        <strain evidence="2 3">UFMG-H7</strain>
    </source>
</reference>
<dbReference type="AlphaFoldDB" id="A0A7X6I1W6"/>
<comment type="caution">
    <text evidence="2">The sequence shown here is derived from an EMBL/GenBank/DDBJ whole genome shotgun (WGS) entry which is preliminary data.</text>
</comment>
<accession>A0A7X6I1W6</accession>
<protein>
    <submittedName>
        <fullName evidence="2">Uncharacterized protein</fullName>
    </submittedName>
</protein>
<proteinExistence type="predicted"/>
<dbReference type="EMBL" id="JAAVMB010000001">
    <property type="protein sequence ID" value="NKC66726.1"/>
    <property type="molecule type" value="Genomic_DNA"/>
</dbReference>
<name>A0A7X6I1W6_9ENTE</name>